<dbReference type="SUPFAM" id="SSF53098">
    <property type="entry name" value="Ribonuclease H-like"/>
    <property type="match status" value="1"/>
</dbReference>
<dbReference type="Proteomes" id="UP000075243">
    <property type="component" value="Chromosome 2"/>
</dbReference>
<dbReference type="InterPro" id="IPR012337">
    <property type="entry name" value="RNaseH-like_sf"/>
</dbReference>
<dbReference type="AlphaFoldDB" id="A0A151U043"/>
<reference evidence="3 4" key="1">
    <citation type="journal article" date="2012" name="Nat. Biotechnol.">
        <title>Draft genome sequence of pigeonpea (Cajanus cajan), an orphan legume crop of resource-poor farmers.</title>
        <authorList>
            <person name="Varshney R.K."/>
            <person name="Chen W."/>
            <person name="Li Y."/>
            <person name="Bharti A.K."/>
            <person name="Saxena R.K."/>
            <person name="Schlueter J.A."/>
            <person name="Donoghue M.T."/>
            <person name="Azam S."/>
            <person name="Fan G."/>
            <person name="Whaley A.M."/>
            <person name="Farmer A.D."/>
            <person name="Sheridan J."/>
            <person name="Iwata A."/>
            <person name="Tuteja R."/>
            <person name="Penmetsa R.V."/>
            <person name="Wu W."/>
            <person name="Upadhyaya H.D."/>
            <person name="Yang S.P."/>
            <person name="Shah T."/>
            <person name="Saxena K.B."/>
            <person name="Michael T."/>
            <person name="McCombie W.R."/>
            <person name="Yang B."/>
            <person name="Zhang G."/>
            <person name="Yang H."/>
            <person name="Wang J."/>
            <person name="Spillane C."/>
            <person name="Cook D.R."/>
            <person name="May G.D."/>
            <person name="Xu X."/>
            <person name="Jackson S.A."/>
        </authorList>
    </citation>
    <scope>NUCLEOTIDE SEQUENCE [LARGE SCALE GENOMIC DNA]</scope>
    <source>
        <strain evidence="4">cv. Asha</strain>
    </source>
</reference>
<feature type="region of interest" description="Disordered" evidence="1">
    <location>
        <begin position="215"/>
        <end position="237"/>
    </location>
</feature>
<feature type="compositionally biased region" description="Polar residues" evidence="1">
    <location>
        <begin position="218"/>
        <end position="237"/>
    </location>
</feature>
<evidence type="ECO:0000313" key="4">
    <source>
        <dbReference type="Proteomes" id="UP000075243"/>
    </source>
</evidence>
<dbReference type="GO" id="GO:0015074">
    <property type="term" value="P:DNA integration"/>
    <property type="evidence" value="ECO:0007669"/>
    <property type="project" value="InterPro"/>
</dbReference>
<dbReference type="InterPro" id="IPR036397">
    <property type="entry name" value="RNaseH_sf"/>
</dbReference>
<evidence type="ECO:0000256" key="1">
    <source>
        <dbReference type="SAM" id="MobiDB-lite"/>
    </source>
</evidence>
<protein>
    <submittedName>
        <fullName evidence="3">Retrovirus-related Pol polyprotein from transposon TNT 1-94</fullName>
    </submittedName>
</protein>
<dbReference type="GO" id="GO:0003676">
    <property type="term" value="F:nucleic acid binding"/>
    <property type="evidence" value="ECO:0007669"/>
    <property type="project" value="InterPro"/>
</dbReference>
<proteinExistence type="predicted"/>
<feature type="domain" description="Integrase catalytic" evidence="2">
    <location>
        <begin position="1"/>
        <end position="112"/>
    </location>
</feature>
<dbReference type="Gene3D" id="3.30.420.10">
    <property type="entry name" value="Ribonuclease H-like superfamily/Ribonuclease H"/>
    <property type="match status" value="1"/>
</dbReference>
<dbReference type="InterPro" id="IPR057670">
    <property type="entry name" value="SH3_retrovirus"/>
</dbReference>
<sequence>ILQNFVSLIKTQFDSVIKVIRSDNGTEFCMNDFYASKGIIYHTSCAYTPEQNDIMERKHGHLLNVARALMLQSNLPKIYWSYVVIHAAHIINMLPTPILKNSSPHKMLYKSEPDFSQLKVFGSLCFASSSPIHRTKFDPRACKCVFLGFKTGTKGFVLLNVQTRELLVSRNVIFHELVFPYFDLKMKNDQVNNIPQEQGHSSILDLEPITCTHHPTDDGTNISSSPQHPNTHVAVSSNEDNPADIAIPISNIRMGRPPGYLKDYYCNVSTISSSPNFYPISSVLSYKCLSPTYTSYIMSLSSHVEPRDYNEAVIHDCWKNAIQAELLALNANQT</sequence>
<gene>
    <name evidence="3" type="ORF">KK1_005200</name>
</gene>
<feature type="non-terminal residue" evidence="3">
    <location>
        <position position="1"/>
    </location>
</feature>
<evidence type="ECO:0000259" key="2">
    <source>
        <dbReference type="PROSITE" id="PS50994"/>
    </source>
</evidence>
<dbReference type="PANTHER" id="PTHR42648">
    <property type="entry name" value="TRANSPOSASE, PUTATIVE-RELATED"/>
    <property type="match status" value="1"/>
</dbReference>
<dbReference type="PANTHER" id="PTHR42648:SF31">
    <property type="entry name" value="RNA-DIRECTED DNA POLYMERASE"/>
    <property type="match status" value="1"/>
</dbReference>
<dbReference type="InterPro" id="IPR039537">
    <property type="entry name" value="Retrotran_Ty1/copia-like"/>
</dbReference>
<name>A0A151U043_CAJCA</name>
<dbReference type="OMA" id="ARTIRFQ"/>
<dbReference type="EMBL" id="CM003604">
    <property type="protein sequence ID" value="KYP72604.1"/>
    <property type="molecule type" value="Genomic_DNA"/>
</dbReference>
<dbReference type="Gramene" id="C.cajan_05073.t">
    <property type="protein sequence ID" value="C.cajan_05073.t.cds1"/>
    <property type="gene ID" value="C.cajan_05073"/>
</dbReference>
<accession>A0A151U043</accession>
<dbReference type="Pfam" id="PF25597">
    <property type="entry name" value="SH3_retrovirus"/>
    <property type="match status" value="1"/>
</dbReference>
<evidence type="ECO:0000313" key="3">
    <source>
        <dbReference type="EMBL" id="KYP72604.1"/>
    </source>
</evidence>
<organism evidence="3 4">
    <name type="scientific">Cajanus cajan</name>
    <name type="common">Pigeon pea</name>
    <name type="synonym">Cajanus indicus</name>
    <dbReference type="NCBI Taxonomy" id="3821"/>
    <lineage>
        <taxon>Eukaryota</taxon>
        <taxon>Viridiplantae</taxon>
        <taxon>Streptophyta</taxon>
        <taxon>Embryophyta</taxon>
        <taxon>Tracheophyta</taxon>
        <taxon>Spermatophyta</taxon>
        <taxon>Magnoliopsida</taxon>
        <taxon>eudicotyledons</taxon>
        <taxon>Gunneridae</taxon>
        <taxon>Pentapetalae</taxon>
        <taxon>rosids</taxon>
        <taxon>fabids</taxon>
        <taxon>Fabales</taxon>
        <taxon>Fabaceae</taxon>
        <taxon>Papilionoideae</taxon>
        <taxon>50 kb inversion clade</taxon>
        <taxon>NPAAA clade</taxon>
        <taxon>indigoferoid/millettioid clade</taxon>
        <taxon>Phaseoleae</taxon>
        <taxon>Cajanus</taxon>
    </lineage>
</organism>
<dbReference type="InterPro" id="IPR001584">
    <property type="entry name" value="Integrase_cat-core"/>
</dbReference>
<dbReference type="STRING" id="3821.A0A151U043"/>
<keyword evidence="4" id="KW-1185">Reference proteome</keyword>
<dbReference type="PROSITE" id="PS50994">
    <property type="entry name" value="INTEGRASE"/>
    <property type="match status" value="1"/>
</dbReference>